<protein>
    <submittedName>
        <fullName evidence="4">ABC transporter ATP-binding protein</fullName>
    </submittedName>
</protein>
<dbReference type="PROSITE" id="PS00211">
    <property type="entry name" value="ABC_TRANSPORTER_1"/>
    <property type="match status" value="1"/>
</dbReference>
<sequence>MSMITCEKVNKRYGERHVVKDLNLIIEKGEVFGLLGPNGAGKTTSISMMTSQSLPSDGNIIVNDLNAQQEQKQVKKIVGIVPQDIALYPMLSAIDNLKFFGELYGIKGKPLKEKVSELLELVGLTDRAKEPIKNYSGGMKRRINIAAALIHNPLVVFMDEPTVGIDPQSRNQIFDLIRLLKSQGITVVYTTHYMEEATVLCDRVAIVDGGQIIALGTVEELVAQVYGGVIELSCENDEEAIGLSKNLSKISFVKNVRLSEKKLELVVEDINQNVAVLLEKLNRQESTARVTNIMHPSLETLFLYKTGKKLRDS</sequence>
<dbReference type="Gene3D" id="3.40.50.300">
    <property type="entry name" value="P-loop containing nucleotide triphosphate hydrolases"/>
    <property type="match status" value="1"/>
</dbReference>
<dbReference type="Pfam" id="PF00005">
    <property type="entry name" value="ABC_tran"/>
    <property type="match status" value="1"/>
</dbReference>
<dbReference type="InterPro" id="IPR003593">
    <property type="entry name" value="AAA+_ATPase"/>
</dbReference>
<dbReference type="SUPFAM" id="SSF52540">
    <property type="entry name" value="P-loop containing nucleoside triphosphate hydrolases"/>
    <property type="match status" value="1"/>
</dbReference>
<evidence type="ECO:0000256" key="2">
    <source>
        <dbReference type="ARBA" id="ARBA00022840"/>
    </source>
</evidence>
<keyword evidence="2 4" id="KW-0067">ATP-binding</keyword>
<proteinExistence type="predicted"/>
<evidence type="ECO:0000256" key="1">
    <source>
        <dbReference type="ARBA" id="ARBA00022741"/>
    </source>
</evidence>
<dbReference type="PANTHER" id="PTHR43582">
    <property type="entry name" value="LINEARMYCIN RESISTANCE ATP-BINDING PROTEIN LNRL"/>
    <property type="match status" value="1"/>
</dbReference>
<dbReference type="InterPro" id="IPR017871">
    <property type="entry name" value="ABC_transporter-like_CS"/>
</dbReference>
<evidence type="ECO:0000313" key="5">
    <source>
        <dbReference type="Proteomes" id="UP000663981"/>
    </source>
</evidence>
<dbReference type="PROSITE" id="PS50893">
    <property type="entry name" value="ABC_TRANSPORTER_2"/>
    <property type="match status" value="1"/>
</dbReference>
<accession>A0ABS3N074</accession>
<dbReference type="Proteomes" id="UP000663981">
    <property type="component" value="Unassembled WGS sequence"/>
</dbReference>
<name>A0ABS3N074_9BACI</name>
<gene>
    <name evidence="4" type="ORF">I7822_08315</name>
</gene>
<dbReference type="PANTHER" id="PTHR43582:SF2">
    <property type="entry name" value="LINEARMYCIN RESISTANCE ATP-BINDING PROTEIN LNRL"/>
    <property type="match status" value="1"/>
</dbReference>
<evidence type="ECO:0000313" key="4">
    <source>
        <dbReference type="EMBL" id="MBO1511672.1"/>
    </source>
</evidence>
<evidence type="ECO:0000259" key="3">
    <source>
        <dbReference type="PROSITE" id="PS50893"/>
    </source>
</evidence>
<dbReference type="EMBL" id="JAGDEL010000004">
    <property type="protein sequence ID" value="MBO1511672.1"/>
    <property type="molecule type" value="Genomic_DNA"/>
</dbReference>
<comment type="caution">
    <text evidence="4">The sequence shown here is derived from an EMBL/GenBank/DDBJ whole genome shotgun (WGS) entry which is preliminary data.</text>
</comment>
<organism evidence="4 5">
    <name type="scientific">Metabacillus bambusae</name>
    <dbReference type="NCBI Taxonomy" id="2795218"/>
    <lineage>
        <taxon>Bacteria</taxon>
        <taxon>Bacillati</taxon>
        <taxon>Bacillota</taxon>
        <taxon>Bacilli</taxon>
        <taxon>Bacillales</taxon>
        <taxon>Bacillaceae</taxon>
        <taxon>Metabacillus</taxon>
    </lineage>
</organism>
<reference evidence="4 5" key="1">
    <citation type="submission" date="2021-03" db="EMBL/GenBank/DDBJ databases">
        <title>Whole genome sequence of Metabacillus bambusae BG109.</title>
        <authorList>
            <person name="Jeong J.W."/>
        </authorList>
    </citation>
    <scope>NUCLEOTIDE SEQUENCE [LARGE SCALE GENOMIC DNA]</scope>
    <source>
        <strain evidence="4 5">BG109</strain>
    </source>
</reference>
<dbReference type="GO" id="GO:0005524">
    <property type="term" value="F:ATP binding"/>
    <property type="evidence" value="ECO:0007669"/>
    <property type="project" value="UniProtKB-KW"/>
</dbReference>
<dbReference type="InterPro" id="IPR027417">
    <property type="entry name" value="P-loop_NTPase"/>
</dbReference>
<dbReference type="InterPro" id="IPR003439">
    <property type="entry name" value="ABC_transporter-like_ATP-bd"/>
</dbReference>
<dbReference type="SMART" id="SM00382">
    <property type="entry name" value="AAA"/>
    <property type="match status" value="1"/>
</dbReference>
<keyword evidence="1" id="KW-0547">Nucleotide-binding</keyword>
<feature type="domain" description="ABC transporter" evidence="3">
    <location>
        <begin position="4"/>
        <end position="234"/>
    </location>
</feature>
<keyword evidence="5" id="KW-1185">Reference proteome</keyword>
<dbReference type="RefSeq" id="WP_207976861.1">
    <property type="nucleotide sequence ID" value="NZ_JAGDEL010000004.1"/>
</dbReference>